<feature type="chain" id="PRO_5005547755" evidence="2">
    <location>
        <begin position="21"/>
        <end position="291"/>
    </location>
</feature>
<keyword evidence="2" id="KW-0732">Signal</keyword>
<feature type="region of interest" description="Disordered" evidence="1">
    <location>
        <begin position="112"/>
        <end position="159"/>
    </location>
</feature>
<feature type="compositionally biased region" description="Low complexity" evidence="1">
    <location>
        <begin position="261"/>
        <end position="284"/>
    </location>
</feature>
<protein>
    <submittedName>
        <fullName evidence="3">Uncharacterized protein</fullName>
    </submittedName>
</protein>
<dbReference type="AlphaFoldDB" id="A0A0L0SCA8"/>
<sequence>MAASLAAAVLLDTYLVLVRKGDTVAYESLVQHAHLALGEHSTTGAVKIFEMDDDGAKPMLIGRITISAPIVPGQKRRVTLLVNFGELELKIRAVNELTGQEWKASIQYDVTQDRSGTVSGTSSTGSSAPPAVKVTTSGPVVQHPVPRQPSPGPGNVTQLTRSMDRLTTNDAYYGGVPAADARRRSSTPSSPAAAPAQGQLPHLPQPLPRWVALGRQAGEASERSWKSSSSTIKTTWDLRRAGGATRQCTGRWLRLASCTSDAGASSSSSWSSDSSSASDASVSDVEVEPLL</sequence>
<evidence type="ECO:0000313" key="4">
    <source>
        <dbReference type="Proteomes" id="UP000054350"/>
    </source>
</evidence>
<evidence type="ECO:0000256" key="2">
    <source>
        <dbReference type="SAM" id="SignalP"/>
    </source>
</evidence>
<feature type="compositionally biased region" description="Low complexity" evidence="1">
    <location>
        <begin position="186"/>
        <end position="202"/>
    </location>
</feature>
<feature type="region of interest" description="Disordered" evidence="1">
    <location>
        <begin position="178"/>
        <end position="206"/>
    </location>
</feature>
<accession>A0A0L0SCA8</accession>
<name>A0A0L0SCA8_ALLM3</name>
<feature type="signal peptide" evidence="2">
    <location>
        <begin position="1"/>
        <end position="20"/>
    </location>
</feature>
<organism evidence="3 4">
    <name type="scientific">Allomyces macrogynus (strain ATCC 38327)</name>
    <name type="common">Allomyces javanicus var. macrogynus</name>
    <dbReference type="NCBI Taxonomy" id="578462"/>
    <lineage>
        <taxon>Eukaryota</taxon>
        <taxon>Fungi</taxon>
        <taxon>Fungi incertae sedis</taxon>
        <taxon>Blastocladiomycota</taxon>
        <taxon>Blastocladiomycetes</taxon>
        <taxon>Blastocladiales</taxon>
        <taxon>Blastocladiaceae</taxon>
        <taxon>Allomyces</taxon>
    </lineage>
</organism>
<evidence type="ECO:0000256" key="1">
    <source>
        <dbReference type="SAM" id="MobiDB-lite"/>
    </source>
</evidence>
<evidence type="ECO:0000313" key="3">
    <source>
        <dbReference type="EMBL" id="KNE60188.1"/>
    </source>
</evidence>
<feature type="compositionally biased region" description="Low complexity" evidence="1">
    <location>
        <begin position="115"/>
        <end position="127"/>
    </location>
</feature>
<gene>
    <name evidence="3" type="ORF">AMAG_18483</name>
</gene>
<dbReference type="EMBL" id="GG745335">
    <property type="protein sequence ID" value="KNE60188.1"/>
    <property type="molecule type" value="Genomic_DNA"/>
</dbReference>
<reference evidence="4" key="2">
    <citation type="submission" date="2009-11" db="EMBL/GenBank/DDBJ databases">
        <title>The Genome Sequence of Allomyces macrogynus strain ATCC 38327.</title>
        <authorList>
            <consortium name="The Broad Institute Genome Sequencing Platform"/>
            <person name="Russ C."/>
            <person name="Cuomo C."/>
            <person name="Shea T."/>
            <person name="Young S.K."/>
            <person name="Zeng Q."/>
            <person name="Koehrsen M."/>
            <person name="Haas B."/>
            <person name="Borodovsky M."/>
            <person name="Guigo R."/>
            <person name="Alvarado L."/>
            <person name="Berlin A."/>
            <person name="Borenstein D."/>
            <person name="Chen Z."/>
            <person name="Engels R."/>
            <person name="Freedman E."/>
            <person name="Gellesch M."/>
            <person name="Goldberg J."/>
            <person name="Griggs A."/>
            <person name="Gujja S."/>
            <person name="Heiman D."/>
            <person name="Hepburn T."/>
            <person name="Howarth C."/>
            <person name="Jen D."/>
            <person name="Larson L."/>
            <person name="Lewis B."/>
            <person name="Mehta T."/>
            <person name="Park D."/>
            <person name="Pearson M."/>
            <person name="Roberts A."/>
            <person name="Saif S."/>
            <person name="Shenoy N."/>
            <person name="Sisk P."/>
            <person name="Stolte C."/>
            <person name="Sykes S."/>
            <person name="Walk T."/>
            <person name="White J."/>
            <person name="Yandava C."/>
            <person name="Burger G."/>
            <person name="Gray M.W."/>
            <person name="Holland P.W.H."/>
            <person name="King N."/>
            <person name="Lang F.B.F."/>
            <person name="Roger A.J."/>
            <person name="Ruiz-Trillo I."/>
            <person name="Lander E."/>
            <person name="Nusbaum C."/>
        </authorList>
    </citation>
    <scope>NUCLEOTIDE SEQUENCE [LARGE SCALE GENOMIC DNA]</scope>
    <source>
        <strain evidence="4">ATCC 38327</strain>
    </source>
</reference>
<feature type="region of interest" description="Disordered" evidence="1">
    <location>
        <begin position="261"/>
        <end position="291"/>
    </location>
</feature>
<keyword evidence="4" id="KW-1185">Reference proteome</keyword>
<proteinExistence type="predicted"/>
<dbReference type="VEuPathDB" id="FungiDB:AMAG_18483"/>
<dbReference type="Proteomes" id="UP000054350">
    <property type="component" value="Unassembled WGS sequence"/>
</dbReference>
<reference evidence="3 4" key="1">
    <citation type="submission" date="2009-11" db="EMBL/GenBank/DDBJ databases">
        <title>Annotation of Allomyces macrogynus ATCC 38327.</title>
        <authorList>
            <consortium name="The Broad Institute Genome Sequencing Platform"/>
            <person name="Russ C."/>
            <person name="Cuomo C."/>
            <person name="Burger G."/>
            <person name="Gray M.W."/>
            <person name="Holland P.W.H."/>
            <person name="King N."/>
            <person name="Lang F.B.F."/>
            <person name="Roger A.J."/>
            <person name="Ruiz-Trillo I."/>
            <person name="Young S.K."/>
            <person name="Zeng Q."/>
            <person name="Gargeya S."/>
            <person name="Fitzgerald M."/>
            <person name="Haas B."/>
            <person name="Abouelleil A."/>
            <person name="Alvarado L."/>
            <person name="Arachchi H.M."/>
            <person name="Berlin A."/>
            <person name="Chapman S.B."/>
            <person name="Gearin G."/>
            <person name="Goldberg J."/>
            <person name="Griggs A."/>
            <person name="Gujja S."/>
            <person name="Hansen M."/>
            <person name="Heiman D."/>
            <person name="Howarth C."/>
            <person name="Larimer J."/>
            <person name="Lui A."/>
            <person name="MacDonald P.J.P."/>
            <person name="McCowen C."/>
            <person name="Montmayeur A."/>
            <person name="Murphy C."/>
            <person name="Neiman D."/>
            <person name="Pearson M."/>
            <person name="Priest M."/>
            <person name="Roberts A."/>
            <person name="Saif S."/>
            <person name="Shea T."/>
            <person name="Sisk P."/>
            <person name="Stolte C."/>
            <person name="Sykes S."/>
            <person name="Wortman J."/>
            <person name="Nusbaum C."/>
            <person name="Birren B."/>
        </authorList>
    </citation>
    <scope>NUCLEOTIDE SEQUENCE [LARGE SCALE GENOMIC DNA]</scope>
    <source>
        <strain evidence="3 4">ATCC 38327</strain>
    </source>
</reference>